<accession>A0A0E9T2R2</accession>
<dbReference type="AlphaFoldDB" id="A0A0E9T2R2"/>
<name>A0A0E9T2R2_ANGAN</name>
<evidence type="ECO:0000313" key="1">
    <source>
        <dbReference type="EMBL" id="JAH47235.1"/>
    </source>
</evidence>
<dbReference type="EMBL" id="GBXM01061342">
    <property type="protein sequence ID" value="JAH47235.1"/>
    <property type="molecule type" value="Transcribed_RNA"/>
</dbReference>
<proteinExistence type="predicted"/>
<sequence length="47" mass="5088">MAFCAGSCVFGFMDQLRISYSHAFFSGSVNSLNAQVTQSYGLSQIIC</sequence>
<reference evidence="1" key="1">
    <citation type="submission" date="2014-11" db="EMBL/GenBank/DDBJ databases">
        <authorList>
            <person name="Amaro Gonzalez C."/>
        </authorList>
    </citation>
    <scope>NUCLEOTIDE SEQUENCE</scope>
</reference>
<reference evidence="1" key="2">
    <citation type="journal article" date="2015" name="Fish Shellfish Immunol.">
        <title>Early steps in the European eel (Anguilla anguilla)-Vibrio vulnificus interaction in the gills: Role of the RtxA13 toxin.</title>
        <authorList>
            <person name="Callol A."/>
            <person name="Pajuelo D."/>
            <person name="Ebbesson L."/>
            <person name="Teles M."/>
            <person name="MacKenzie S."/>
            <person name="Amaro C."/>
        </authorList>
    </citation>
    <scope>NUCLEOTIDE SEQUENCE</scope>
</reference>
<organism evidence="1">
    <name type="scientific">Anguilla anguilla</name>
    <name type="common">European freshwater eel</name>
    <name type="synonym">Muraena anguilla</name>
    <dbReference type="NCBI Taxonomy" id="7936"/>
    <lineage>
        <taxon>Eukaryota</taxon>
        <taxon>Metazoa</taxon>
        <taxon>Chordata</taxon>
        <taxon>Craniata</taxon>
        <taxon>Vertebrata</taxon>
        <taxon>Euteleostomi</taxon>
        <taxon>Actinopterygii</taxon>
        <taxon>Neopterygii</taxon>
        <taxon>Teleostei</taxon>
        <taxon>Anguilliformes</taxon>
        <taxon>Anguillidae</taxon>
        <taxon>Anguilla</taxon>
    </lineage>
</organism>
<protein>
    <submittedName>
        <fullName evidence="1">Uncharacterized protein</fullName>
    </submittedName>
</protein>